<keyword evidence="3" id="KW-1185">Reference proteome</keyword>
<dbReference type="InterPro" id="IPR002545">
    <property type="entry name" value="CheW-lke_dom"/>
</dbReference>
<comment type="caution">
    <text evidence="2">The sequence shown here is derived from an EMBL/GenBank/DDBJ whole genome shotgun (WGS) entry which is preliminary data.</text>
</comment>
<dbReference type="EMBL" id="JAESVB010000002">
    <property type="protein sequence ID" value="MCB8874943.1"/>
    <property type="molecule type" value="Genomic_DNA"/>
</dbReference>
<reference evidence="2" key="1">
    <citation type="journal article" date="2021" name="Microorganisms">
        <title>Acidisoma silvae sp. nov. and Acidisomacellulosilytica sp. nov., Two Acidophilic Bacteria Isolated from Decaying Wood, Hydrolyzing Cellulose and Producing Poly-3-hydroxybutyrate.</title>
        <authorList>
            <person name="Mieszkin S."/>
            <person name="Pouder E."/>
            <person name="Uroz S."/>
            <person name="Simon-Colin C."/>
            <person name="Alain K."/>
        </authorList>
    </citation>
    <scope>NUCLEOTIDE SEQUENCE</scope>
    <source>
        <strain evidence="2">HW T2.11</strain>
    </source>
</reference>
<reference evidence="2" key="2">
    <citation type="submission" date="2021-01" db="EMBL/GenBank/DDBJ databases">
        <authorList>
            <person name="Mieszkin S."/>
            <person name="Pouder E."/>
            <person name="Alain K."/>
        </authorList>
    </citation>
    <scope>NUCLEOTIDE SEQUENCE</scope>
    <source>
        <strain evidence="2">HW T2.11</strain>
    </source>
</reference>
<dbReference type="PANTHER" id="PTHR22617">
    <property type="entry name" value="CHEMOTAXIS SENSOR HISTIDINE KINASE-RELATED"/>
    <property type="match status" value="1"/>
</dbReference>
<sequence>MSKHAQDAAARQSERADQLLSVRLGDQEFALNIMDIREIRGWIASTPLPHAPDYIRGMINLRGQALAIVDLARRLGLPASVPTPASVVVVVEWEEKTLGLLVDAVSDIITVTDAMRQPTPDTGDATAPTYVESLVMIDQSIIGILSLSAVIPRPQMQLTFEDA</sequence>
<evidence type="ECO:0000313" key="3">
    <source>
        <dbReference type="Proteomes" id="UP000708298"/>
    </source>
</evidence>
<dbReference type="RefSeq" id="WP_227320596.1">
    <property type="nucleotide sequence ID" value="NZ_JAESVB010000002.1"/>
</dbReference>
<dbReference type="PANTHER" id="PTHR22617:SF23">
    <property type="entry name" value="CHEMOTAXIS PROTEIN CHEW"/>
    <property type="match status" value="1"/>
</dbReference>
<name>A0A963YR47_9PROT</name>
<dbReference type="SMART" id="SM00260">
    <property type="entry name" value="CheW"/>
    <property type="match status" value="1"/>
</dbReference>
<protein>
    <submittedName>
        <fullName evidence="2">Purine-binding chemotaxis protein CheW</fullName>
    </submittedName>
</protein>
<dbReference type="Pfam" id="PF01584">
    <property type="entry name" value="CheW"/>
    <property type="match status" value="1"/>
</dbReference>
<feature type="domain" description="CheW-like" evidence="1">
    <location>
        <begin position="16"/>
        <end position="156"/>
    </location>
</feature>
<dbReference type="InterPro" id="IPR036061">
    <property type="entry name" value="CheW-like_dom_sf"/>
</dbReference>
<dbReference type="Proteomes" id="UP000708298">
    <property type="component" value="Unassembled WGS sequence"/>
</dbReference>
<proteinExistence type="predicted"/>
<dbReference type="Gene3D" id="2.40.50.180">
    <property type="entry name" value="CheA-289, Domain 4"/>
    <property type="match status" value="1"/>
</dbReference>
<dbReference type="PROSITE" id="PS50851">
    <property type="entry name" value="CHEW"/>
    <property type="match status" value="1"/>
</dbReference>
<gene>
    <name evidence="2" type="ORF">ASILVAE211_07095</name>
</gene>
<dbReference type="Gene3D" id="2.30.30.40">
    <property type="entry name" value="SH3 Domains"/>
    <property type="match status" value="1"/>
</dbReference>
<dbReference type="GO" id="GO:0007165">
    <property type="term" value="P:signal transduction"/>
    <property type="evidence" value="ECO:0007669"/>
    <property type="project" value="InterPro"/>
</dbReference>
<evidence type="ECO:0000259" key="1">
    <source>
        <dbReference type="PROSITE" id="PS50851"/>
    </source>
</evidence>
<organism evidence="2 3">
    <name type="scientific">Acidisoma silvae</name>
    <dbReference type="NCBI Taxonomy" id="2802396"/>
    <lineage>
        <taxon>Bacteria</taxon>
        <taxon>Pseudomonadati</taxon>
        <taxon>Pseudomonadota</taxon>
        <taxon>Alphaproteobacteria</taxon>
        <taxon>Acetobacterales</taxon>
        <taxon>Acidocellaceae</taxon>
        <taxon>Acidisoma</taxon>
    </lineage>
</organism>
<dbReference type="SUPFAM" id="SSF50341">
    <property type="entry name" value="CheW-like"/>
    <property type="match status" value="1"/>
</dbReference>
<evidence type="ECO:0000313" key="2">
    <source>
        <dbReference type="EMBL" id="MCB8874943.1"/>
    </source>
</evidence>
<dbReference type="AlphaFoldDB" id="A0A963YR47"/>
<accession>A0A963YR47</accession>
<dbReference type="InterPro" id="IPR039315">
    <property type="entry name" value="CheW"/>
</dbReference>
<dbReference type="GO" id="GO:0005829">
    <property type="term" value="C:cytosol"/>
    <property type="evidence" value="ECO:0007669"/>
    <property type="project" value="TreeGrafter"/>
</dbReference>
<dbReference type="GO" id="GO:0006935">
    <property type="term" value="P:chemotaxis"/>
    <property type="evidence" value="ECO:0007669"/>
    <property type="project" value="InterPro"/>
</dbReference>